<name>A0AAV4GAQ8_9GAST</name>
<keyword evidence="4" id="KW-1185">Reference proteome</keyword>
<keyword evidence="1" id="KW-0175">Coiled coil</keyword>
<dbReference type="InterPro" id="IPR011029">
    <property type="entry name" value="DEATH-like_dom_sf"/>
</dbReference>
<dbReference type="SUPFAM" id="SSF47986">
    <property type="entry name" value="DEATH domain"/>
    <property type="match status" value="1"/>
</dbReference>
<reference evidence="3 4" key="1">
    <citation type="journal article" date="2021" name="Elife">
        <title>Chloroplast acquisition without the gene transfer in kleptoplastic sea slugs, Plakobranchus ocellatus.</title>
        <authorList>
            <person name="Maeda T."/>
            <person name="Takahashi S."/>
            <person name="Yoshida T."/>
            <person name="Shimamura S."/>
            <person name="Takaki Y."/>
            <person name="Nagai Y."/>
            <person name="Toyoda A."/>
            <person name="Suzuki Y."/>
            <person name="Arimoto A."/>
            <person name="Ishii H."/>
            <person name="Satoh N."/>
            <person name="Nishiyama T."/>
            <person name="Hasebe M."/>
            <person name="Maruyama T."/>
            <person name="Minagawa J."/>
            <person name="Obokata J."/>
            <person name="Shigenobu S."/>
        </authorList>
    </citation>
    <scope>NUCLEOTIDE SEQUENCE [LARGE SCALE GENOMIC DNA]</scope>
</reference>
<gene>
    <name evidence="3" type="ORF">ElyMa_000619200</name>
</gene>
<evidence type="ECO:0000256" key="2">
    <source>
        <dbReference type="SAM" id="MobiDB-lite"/>
    </source>
</evidence>
<proteinExistence type="predicted"/>
<sequence length="609" mass="69486">MGNKDLDGDTMETKTLGIINGVLACETREQKVQNLLEVIPLRGKDSFPKFLDVLHTTGHVFIADFLREDEDNQKVFDAKDMYKYLPFVKRAFNENEKKQIEVYMQEKIESQVLKLLWRRDSKEKDKALEARQHQIEQAYQYEAQFQEKADVILKLETEISASVEDREELKAKLSALSAAHRDMEQKHKESLAVQMRYNQANDNAVRRAEQRLAAQENCLRTIKAKLDDCVKVDSRRNLGKVTFEDVKNDQDVNDIDRAKDEFVYLLEDVDLFIRKFKNLLEVRQDYEKLLEERDYILIHFGFKNDVDSNLKTNGKKQTGLLNSQDEPSLVEAYKSFALRNEENINQMKKEIEMYGGLLEENKARLEDLAREKDSKDRKMALGASTWQSAIMNVMRKQLQDLKADSRKKETVLQMRDEETAKLKAKISELEAQLQWKQKDSLSVHTFNSVNNDAVDRAGMASAHTPDSVEIIPADTPKPSKVRNLPPLKTTNVPPPSKSAHSPRNGGGGPIAFHQISLVKPRVPPAVIAQSRNFNPDPMRNAAVTSSLVYPMGPITTQLKPESRQSKPVQMGSVLGDLKAMNKHQGRGSILGEEMRSGFRRSTTMLNKQA</sequence>
<dbReference type="AlphaFoldDB" id="A0AAV4GAQ8"/>
<evidence type="ECO:0000313" key="3">
    <source>
        <dbReference type="EMBL" id="GFR82110.1"/>
    </source>
</evidence>
<feature type="coiled-coil region" evidence="1">
    <location>
        <begin position="412"/>
        <end position="439"/>
    </location>
</feature>
<protein>
    <submittedName>
        <fullName evidence="3">CAP-Gly domain-containing linker protein 1-like isoform X3</fullName>
    </submittedName>
</protein>
<feature type="coiled-coil region" evidence="1">
    <location>
        <begin position="152"/>
        <end position="225"/>
    </location>
</feature>
<feature type="region of interest" description="Disordered" evidence="2">
    <location>
        <begin position="460"/>
        <end position="508"/>
    </location>
</feature>
<evidence type="ECO:0000256" key="1">
    <source>
        <dbReference type="SAM" id="Coils"/>
    </source>
</evidence>
<comment type="caution">
    <text evidence="3">The sequence shown here is derived from an EMBL/GenBank/DDBJ whole genome shotgun (WGS) entry which is preliminary data.</text>
</comment>
<evidence type="ECO:0000313" key="4">
    <source>
        <dbReference type="Proteomes" id="UP000762676"/>
    </source>
</evidence>
<dbReference type="Proteomes" id="UP000762676">
    <property type="component" value="Unassembled WGS sequence"/>
</dbReference>
<dbReference type="Gene3D" id="1.10.533.10">
    <property type="entry name" value="Death Domain, Fas"/>
    <property type="match status" value="1"/>
</dbReference>
<organism evidence="3 4">
    <name type="scientific">Elysia marginata</name>
    <dbReference type="NCBI Taxonomy" id="1093978"/>
    <lineage>
        <taxon>Eukaryota</taxon>
        <taxon>Metazoa</taxon>
        <taxon>Spiralia</taxon>
        <taxon>Lophotrochozoa</taxon>
        <taxon>Mollusca</taxon>
        <taxon>Gastropoda</taxon>
        <taxon>Heterobranchia</taxon>
        <taxon>Euthyneura</taxon>
        <taxon>Panpulmonata</taxon>
        <taxon>Sacoglossa</taxon>
        <taxon>Placobranchoidea</taxon>
        <taxon>Plakobranchidae</taxon>
        <taxon>Elysia</taxon>
    </lineage>
</organism>
<accession>A0AAV4GAQ8</accession>
<dbReference type="CDD" id="cd01671">
    <property type="entry name" value="CARD"/>
    <property type="match status" value="1"/>
</dbReference>
<dbReference type="EMBL" id="BMAT01001243">
    <property type="protein sequence ID" value="GFR82110.1"/>
    <property type="molecule type" value="Genomic_DNA"/>
</dbReference>
<dbReference type="PROSITE" id="PS51257">
    <property type="entry name" value="PROKAR_LIPOPROTEIN"/>
    <property type="match status" value="1"/>
</dbReference>